<name>A0ABP8W5K2_9ACTN</name>
<organism evidence="2 3">
    <name type="scientific">Nocardioides nanhaiensis</name>
    <dbReference type="NCBI Taxonomy" id="1476871"/>
    <lineage>
        <taxon>Bacteria</taxon>
        <taxon>Bacillati</taxon>
        <taxon>Actinomycetota</taxon>
        <taxon>Actinomycetes</taxon>
        <taxon>Propionibacteriales</taxon>
        <taxon>Nocardioidaceae</taxon>
        <taxon>Nocardioides</taxon>
    </lineage>
</organism>
<protein>
    <recommendedName>
        <fullName evidence="4">Lipoprotein</fullName>
    </recommendedName>
</protein>
<dbReference type="Proteomes" id="UP001500621">
    <property type="component" value="Unassembled WGS sequence"/>
</dbReference>
<keyword evidence="3" id="KW-1185">Reference proteome</keyword>
<proteinExistence type="predicted"/>
<comment type="caution">
    <text evidence="2">The sequence shown here is derived from an EMBL/GenBank/DDBJ whole genome shotgun (WGS) entry which is preliminary data.</text>
</comment>
<accession>A0ABP8W5K2</accession>
<dbReference type="PROSITE" id="PS51257">
    <property type="entry name" value="PROKAR_LIPOPROTEIN"/>
    <property type="match status" value="1"/>
</dbReference>
<feature type="region of interest" description="Disordered" evidence="1">
    <location>
        <begin position="103"/>
        <end position="138"/>
    </location>
</feature>
<gene>
    <name evidence="2" type="ORF">GCM10023226_19040</name>
</gene>
<reference evidence="3" key="1">
    <citation type="journal article" date="2019" name="Int. J. Syst. Evol. Microbiol.">
        <title>The Global Catalogue of Microorganisms (GCM) 10K type strain sequencing project: providing services to taxonomists for standard genome sequencing and annotation.</title>
        <authorList>
            <consortium name="The Broad Institute Genomics Platform"/>
            <consortium name="The Broad Institute Genome Sequencing Center for Infectious Disease"/>
            <person name="Wu L."/>
            <person name="Ma J."/>
        </authorList>
    </citation>
    <scope>NUCLEOTIDE SEQUENCE [LARGE SCALE GENOMIC DNA]</scope>
    <source>
        <strain evidence="3">JCM 18127</strain>
    </source>
</reference>
<feature type="region of interest" description="Disordered" evidence="1">
    <location>
        <begin position="22"/>
        <end position="43"/>
    </location>
</feature>
<dbReference type="EMBL" id="BAABIM010000002">
    <property type="protein sequence ID" value="GAA4682071.1"/>
    <property type="molecule type" value="Genomic_DNA"/>
</dbReference>
<evidence type="ECO:0000313" key="2">
    <source>
        <dbReference type="EMBL" id="GAA4682071.1"/>
    </source>
</evidence>
<sequence length="212" mass="21614">MRVLVRGLLGVVLAVGLGGCTDGGDDPEAEPLPGSSSTPTGVEPIAFLAEPSGRRSCASLGGPRGSFVIWARVRVVDPVTLGDVLPTGQGALPGASLTLRTFVSSDPGPDAPDYGFSRDGVPGEPVSDPSDDEPAIGGEVGSAGRAAASEAWSERQPARGVELEPGTHYLFVTIDAAKGFELGPPELAWSQGESTGQARLPRPLFGRVRCGG</sequence>
<evidence type="ECO:0000313" key="3">
    <source>
        <dbReference type="Proteomes" id="UP001500621"/>
    </source>
</evidence>
<evidence type="ECO:0000256" key="1">
    <source>
        <dbReference type="SAM" id="MobiDB-lite"/>
    </source>
</evidence>
<evidence type="ECO:0008006" key="4">
    <source>
        <dbReference type="Google" id="ProtNLM"/>
    </source>
</evidence>